<dbReference type="GO" id="GO:0008097">
    <property type="term" value="F:5S rRNA binding"/>
    <property type="evidence" value="ECO:0007669"/>
    <property type="project" value="InterPro"/>
</dbReference>
<gene>
    <name evidence="5" type="primary">rplY</name>
    <name evidence="5" type="synonym">ctc</name>
    <name evidence="9" type="ORF">SAMN05421736_12734</name>
</gene>
<evidence type="ECO:0000256" key="5">
    <source>
        <dbReference type="HAMAP-Rule" id="MF_01334"/>
    </source>
</evidence>
<evidence type="ECO:0000313" key="9">
    <source>
        <dbReference type="EMBL" id="SDZ66436.1"/>
    </source>
</evidence>
<protein>
    <recommendedName>
        <fullName evidence="5">Large ribosomal subunit protein bL25</fullName>
    </recommendedName>
    <alternativeName>
        <fullName evidence="5">General stress protein CTC</fullName>
    </alternativeName>
</protein>
<evidence type="ECO:0000256" key="3">
    <source>
        <dbReference type="ARBA" id="ARBA00022980"/>
    </source>
</evidence>
<dbReference type="NCBIfam" id="TIGR00731">
    <property type="entry name" value="bL25_bact_ctc"/>
    <property type="match status" value="1"/>
</dbReference>
<dbReference type="CDD" id="cd00495">
    <property type="entry name" value="Ribosomal_L25_TL5_CTC"/>
    <property type="match status" value="1"/>
</dbReference>
<dbReference type="Proteomes" id="UP000198935">
    <property type="component" value="Unassembled WGS sequence"/>
</dbReference>
<keyword evidence="10" id="KW-1185">Reference proteome</keyword>
<comment type="similarity">
    <text evidence="5">Belongs to the bacterial ribosomal protein bL25 family. CTC subfamily.</text>
</comment>
<dbReference type="Gene3D" id="2.170.120.20">
    <property type="entry name" value="Ribosomal protein L25, beta domain"/>
    <property type="match status" value="1"/>
</dbReference>
<comment type="subunit">
    <text evidence="5">Part of the 50S ribosomal subunit; part of the 5S rRNA/L5/L18/L25 subcomplex. Contacts the 5S rRNA. Binds to the 5S rRNA independently of L5 and L18.</text>
</comment>
<dbReference type="InterPro" id="IPR020057">
    <property type="entry name" value="Ribosomal_bL25_b-dom"/>
</dbReference>
<feature type="domain" description="Large ribosomal subunit protein bL25 L25" evidence="7">
    <location>
        <begin position="4"/>
        <end position="90"/>
    </location>
</feature>
<dbReference type="GO" id="GO:0003735">
    <property type="term" value="F:structural constituent of ribosome"/>
    <property type="evidence" value="ECO:0007669"/>
    <property type="project" value="InterPro"/>
</dbReference>
<evidence type="ECO:0000256" key="1">
    <source>
        <dbReference type="ARBA" id="ARBA00022730"/>
    </source>
</evidence>
<proteinExistence type="inferred from homology"/>
<dbReference type="InterPro" id="IPR001021">
    <property type="entry name" value="Ribosomal_bL25_long"/>
</dbReference>
<accession>A0A1H3UVZ8</accession>
<dbReference type="HAMAP" id="MF_01334">
    <property type="entry name" value="Ribosomal_bL25_CTC"/>
    <property type="match status" value="1"/>
</dbReference>
<keyword evidence="3 5" id="KW-0689">Ribosomal protein</keyword>
<dbReference type="NCBIfam" id="NF004133">
    <property type="entry name" value="PRK05618.2-4"/>
    <property type="match status" value="1"/>
</dbReference>
<dbReference type="InterPro" id="IPR037121">
    <property type="entry name" value="Ribosomal_bL25_C"/>
</dbReference>
<sequence>MTVLQAAKRSGRRGSQLTRIRNEGGVPAVIYGKAFGNEPVTVDEAALQKTLKENGKNGVFKLDLNGRQTDVMIYNIQSDTLKNEILHVDFYAVDMKSEIDVAVPVTIVGEAAGVKNGGVLQQALFEVSVRALPADIPESLEVDVSALDINETLQVKDIAGGDKFQINNEPEEVLLSILPPAETPEEAPQGDEPEAAAEPEMKEETEEG</sequence>
<dbReference type="InterPro" id="IPR020056">
    <property type="entry name" value="Rbsml_bL25/Gln-tRNA_synth_N"/>
</dbReference>
<dbReference type="SUPFAM" id="SSF50715">
    <property type="entry name" value="Ribosomal protein L25-like"/>
    <property type="match status" value="1"/>
</dbReference>
<dbReference type="GO" id="GO:0006412">
    <property type="term" value="P:translation"/>
    <property type="evidence" value="ECO:0007669"/>
    <property type="project" value="UniProtKB-UniRule"/>
</dbReference>
<dbReference type="GO" id="GO:0022625">
    <property type="term" value="C:cytosolic large ribosomal subunit"/>
    <property type="evidence" value="ECO:0007669"/>
    <property type="project" value="TreeGrafter"/>
</dbReference>
<evidence type="ECO:0000313" key="10">
    <source>
        <dbReference type="Proteomes" id="UP000198935"/>
    </source>
</evidence>
<dbReference type="Pfam" id="PF14693">
    <property type="entry name" value="Ribosomal_TL5_C"/>
    <property type="match status" value="1"/>
</dbReference>
<feature type="domain" description="Large ribosomal subunit protein bL25 beta" evidence="8">
    <location>
        <begin position="98"/>
        <end position="180"/>
    </location>
</feature>
<evidence type="ECO:0000256" key="4">
    <source>
        <dbReference type="ARBA" id="ARBA00023274"/>
    </source>
</evidence>
<dbReference type="EMBL" id="FNPI01000027">
    <property type="protein sequence ID" value="SDZ66436.1"/>
    <property type="molecule type" value="Genomic_DNA"/>
</dbReference>
<evidence type="ECO:0000256" key="6">
    <source>
        <dbReference type="SAM" id="MobiDB-lite"/>
    </source>
</evidence>
<keyword evidence="1 5" id="KW-0699">rRNA-binding</keyword>
<dbReference type="STRING" id="1503961.SAMN05421736_12734"/>
<evidence type="ECO:0000256" key="2">
    <source>
        <dbReference type="ARBA" id="ARBA00022884"/>
    </source>
</evidence>
<feature type="compositionally biased region" description="Acidic residues" evidence="6">
    <location>
        <begin position="183"/>
        <end position="208"/>
    </location>
</feature>
<dbReference type="Pfam" id="PF01386">
    <property type="entry name" value="Ribosomal_L25p"/>
    <property type="match status" value="1"/>
</dbReference>
<dbReference type="InterPro" id="IPR020930">
    <property type="entry name" value="Ribosomal_uL5_bac-type"/>
</dbReference>
<dbReference type="AlphaFoldDB" id="A0A1H3UVZ8"/>
<name>A0A1H3UVZ8_9BACI</name>
<evidence type="ECO:0000259" key="7">
    <source>
        <dbReference type="Pfam" id="PF01386"/>
    </source>
</evidence>
<feature type="region of interest" description="Disordered" evidence="6">
    <location>
        <begin position="178"/>
        <end position="208"/>
    </location>
</feature>
<dbReference type="InterPro" id="IPR011035">
    <property type="entry name" value="Ribosomal_bL25/Gln-tRNA_synth"/>
</dbReference>
<dbReference type="PANTHER" id="PTHR33284:SF1">
    <property type="entry name" value="RIBOSOMAL PROTEIN L25_GLN-TRNA SYNTHETASE, ANTI-CODON-BINDING DOMAIN-CONTAINING PROTEIN"/>
    <property type="match status" value="1"/>
</dbReference>
<dbReference type="OrthoDB" id="9790002at2"/>
<organism evidence="9 10">
    <name type="scientific">Evansella caseinilytica</name>
    <dbReference type="NCBI Taxonomy" id="1503961"/>
    <lineage>
        <taxon>Bacteria</taxon>
        <taxon>Bacillati</taxon>
        <taxon>Bacillota</taxon>
        <taxon>Bacilli</taxon>
        <taxon>Bacillales</taxon>
        <taxon>Bacillaceae</taxon>
        <taxon>Evansella</taxon>
    </lineage>
</organism>
<dbReference type="InterPro" id="IPR029751">
    <property type="entry name" value="Ribosomal_L25_dom"/>
</dbReference>
<evidence type="ECO:0000259" key="8">
    <source>
        <dbReference type="Pfam" id="PF14693"/>
    </source>
</evidence>
<reference evidence="10" key="1">
    <citation type="submission" date="2016-10" db="EMBL/GenBank/DDBJ databases">
        <authorList>
            <person name="Varghese N."/>
            <person name="Submissions S."/>
        </authorList>
    </citation>
    <scope>NUCLEOTIDE SEQUENCE [LARGE SCALE GENOMIC DNA]</scope>
    <source>
        <strain evidence="10">SP</strain>
    </source>
</reference>
<comment type="function">
    <text evidence="5">This is one of the proteins that binds to the 5S RNA in the ribosome where it forms part of the central protuberance.</text>
</comment>
<dbReference type="Gene3D" id="2.40.240.10">
    <property type="entry name" value="Ribosomal Protein L25, Chain P"/>
    <property type="match status" value="1"/>
</dbReference>
<keyword evidence="4 5" id="KW-0687">Ribonucleoprotein</keyword>
<dbReference type="PANTHER" id="PTHR33284">
    <property type="entry name" value="RIBOSOMAL PROTEIN L25/GLN-TRNA SYNTHETASE, ANTI-CODON-BINDING DOMAIN-CONTAINING PROTEIN"/>
    <property type="match status" value="1"/>
</dbReference>
<keyword evidence="2 5" id="KW-0694">RNA-binding</keyword>